<dbReference type="Proteomes" id="UP001391051">
    <property type="component" value="Unassembled WGS sequence"/>
</dbReference>
<accession>A0ABR1PTV8</accession>
<gene>
    <name evidence="1" type="ORF">PG986_014631</name>
</gene>
<proteinExistence type="predicted"/>
<name>A0ABR1PTV8_9PEZI</name>
<keyword evidence="2" id="KW-1185">Reference proteome</keyword>
<protein>
    <submittedName>
        <fullName evidence="1">Uncharacterized protein</fullName>
    </submittedName>
</protein>
<organism evidence="1 2">
    <name type="scientific">Apiospora aurea</name>
    <dbReference type="NCBI Taxonomy" id="335848"/>
    <lineage>
        <taxon>Eukaryota</taxon>
        <taxon>Fungi</taxon>
        <taxon>Dikarya</taxon>
        <taxon>Ascomycota</taxon>
        <taxon>Pezizomycotina</taxon>
        <taxon>Sordariomycetes</taxon>
        <taxon>Xylariomycetidae</taxon>
        <taxon>Amphisphaeriales</taxon>
        <taxon>Apiosporaceae</taxon>
        <taxon>Apiospora</taxon>
    </lineage>
</organism>
<sequence>MALGRGGSSGRRRLSAEHFFARHHAFRPAAALSHLRTLELVFPGLIVGGGGDRRRRRDAADPLYAAWRAAVRQLGAQQGAAGLSGLTLLVHLRLAIDARIPAPCHVFWRPEGSGPSGMGPIRTVDGRGYFERYVEYVTKRQCQDESSIWTVHAALLEPLRELRAAGLRRLFVFLESGWHWSPPRGCTPQSCQGHRDGEVHDRIREMEQVLEKGVMGGGVR</sequence>
<reference evidence="1 2" key="1">
    <citation type="submission" date="2023-01" db="EMBL/GenBank/DDBJ databases">
        <title>Analysis of 21 Apiospora genomes using comparative genomics revels a genus with tremendous synthesis potential of carbohydrate active enzymes and secondary metabolites.</title>
        <authorList>
            <person name="Sorensen T."/>
        </authorList>
    </citation>
    <scope>NUCLEOTIDE SEQUENCE [LARGE SCALE GENOMIC DNA]</scope>
    <source>
        <strain evidence="1 2">CBS 24483</strain>
    </source>
</reference>
<evidence type="ECO:0000313" key="1">
    <source>
        <dbReference type="EMBL" id="KAK7937763.1"/>
    </source>
</evidence>
<evidence type="ECO:0000313" key="2">
    <source>
        <dbReference type="Proteomes" id="UP001391051"/>
    </source>
</evidence>
<dbReference type="GeneID" id="92083915"/>
<comment type="caution">
    <text evidence="1">The sequence shown here is derived from an EMBL/GenBank/DDBJ whole genome shotgun (WGS) entry which is preliminary data.</text>
</comment>
<dbReference type="RefSeq" id="XP_066693091.1">
    <property type="nucleotide sequence ID" value="XM_066850853.1"/>
</dbReference>
<dbReference type="EMBL" id="JAQQWE010000010">
    <property type="protein sequence ID" value="KAK7937763.1"/>
    <property type="molecule type" value="Genomic_DNA"/>
</dbReference>